<accession>A0A2P8VEP3</accession>
<dbReference type="Proteomes" id="UP000240212">
    <property type="component" value="Unassembled WGS sequence"/>
</dbReference>
<gene>
    <name evidence="1" type="ORF">C7G83_19240</name>
</gene>
<comment type="caution">
    <text evidence="1">The sequence shown here is derived from an EMBL/GenBank/DDBJ whole genome shotgun (WGS) entry which is preliminary data.</text>
</comment>
<evidence type="ECO:0000313" key="2">
    <source>
        <dbReference type="Proteomes" id="UP000240212"/>
    </source>
</evidence>
<dbReference type="AlphaFoldDB" id="A0A2P8VEP3"/>
<dbReference type="EMBL" id="PYEP01000011">
    <property type="protein sequence ID" value="PSN06007.1"/>
    <property type="molecule type" value="Genomic_DNA"/>
</dbReference>
<organism evidence="1 2">
    <name type="scientific">Siccibacter turicensis</name>
    <dbReference type="NCBI Taxonomy" id="357233"/>
    <lineage>
        <taxon>Bacteria</taxon>
        <taxon>Pseudomonadati</taxon>
        <taxon>Pseudomonadota</taxon>
        <taxon>Gammaproteobacteria</taxon>
        <taxon>Enterobacterales</taxon>
        <taxon>Enterobacteriaceae</taxon>
        <taxon>Siccibacter</taxon>
    </lineage>
</organism>
<reference evidence="1 2" key="1">
    <citation type="submission" date="2018-03" db="EMBL/GenBank/DDBJ databases">
        <title>Draft genome sequence of the first documented clinical Siccibacter turicensis isolate in Austria.</title>
        <authorList>
            <person name="Lepuschitz S."/>
            <person name="Pekard-Amenitsch S."/>
            <person name="Haunold R."/>
            <person name="Schill S."/>
            <person name="Mach R."/>
            <person name="Allerberger F."/>
            <person name="Ruppitsch W."/>
            <person name="Forsythe S.J."/>
        </authorList>
    </citation>
    <scope>NUCLEOTIDE SEQUENCE [LARGE SCALE GENOMIC DNA]</scope>
    <source>
        <strain evidence="1 2">6100069499-17</strain>
    </source>
</reference>
<evidence type="ECO:0000313" key="1">
    <source>
        <dbReference type="EMBL" id="PSN06007.1"/>
    </source>
</evidence>
<proteinExistence type="predicted"/>
<sequence length="61" mass="6954">MLANCRSDVHLLAGNVHCHKCYLSSFRLGNFSITLKMSKCVIEITIFRHFLSMKSFCESGQ</sequence>
<name>A0A2P8VEP3_9ENTR</name>
<protein>
    <submittedName>
        <fullName evidence="1">Uncharacterized protein</fullName>
    </submittedName>
</protein>
<keyword evidence="2" id="KW-1185">Reference proteome</keyword>